<sequence length="108" mass="12719">MLVDTYLVGTYDMIEVGKEGIISPTNNDSKWFWHWLVRFTVVALSIDSSASPPTYIYTHTYTYTYTHIYTHPIPQQTLTTQCIRWICKVKVLESHNREHQKKIYGIFS</sequence>
<gene>
    <name evidence="1" type="ORF">EYC84_003369</name>
</gene>
<evidence type="ECO:0000313" key="1">
    <source>
        <dbReference type="EMBL" id="KAA8572788.1"/>
    </source>
</evidence>
<reference evidence="1 2" key="1">
    <citation type="submission" date="2019-06" db="EMBL/GenBank/DDBJ databases">
        <title>Genome Sequence of the Brown Rot Fungal Pathogen Monilinia fructicola.</title>
        <authorList>
            <person name="De Miccolis Angelini R.M."/>
            <person name="Landi L."/>
            <person name="Abate D."/>
            <person name="Pollastro S."/>
            <person name="Romanazzi G."/>
            <person name="Faretra F."/>
        </authorList>
    </citation>
    <scope>NUCLEOTIDE SEQUENCE [LARGE SCALE GENOMIC DNA]</scope>
    <source>
        <strain evidence="1 2">Mfrc123</strain>
    </source>
</reference>
<organism evidence="1 2">
    <name type="scientific">Monilinia fructicola</name>
    <name type="common">Brown rot fungus</name>
    <name type="synonym">Ciboria fructicola</name>
    <dbReference type="NCBI Taxonomy" id="38448"/>
    <lineage>
        <taxon>Eukaryota</taxon>
        <taxon>Fungi</taxon>
        <taxon>Dikarya</taxon>
        <taxon>Ascomycota</taxon>
        <taxon>Pezizomycotina</taxon>
        <taxon>Leotiomycetes</taxon>
        <taxon>Helotiales</taxon>
        <taxon>Sclerotiniaceae</taxon>
        <taxon>Monilinia</taxon>
    </lineage>
</organism>
<dbReference type="AlphaFoldDB" id="A0A5M9JTE4"/>
<keyword evidence="2" id="KW-1185">Reference proteome</keyword>
<comment type="caution">
    <text evidence="1">The sequence shown here is derived from an EMBL/GenBank/DDBJ whole genome shotgun (WGS) entry which is preliminary data.</text>
</comment>
<protein>
    <submittedName>
        <fullName evidence="1">Uncharacterized protein</fullName>
    </submittedName>
</protein>
<accession>A0A5M9JTE4</accession>
<name>A0A5M9JTE4_MONFR</name>
<proteinExistence type="predicted"/>
<evidence type="ECO:0000313" key="2">
    <source>
        <dbReference type="Proteomes" id="UP000322873"/>
    </source>
</evidence>
<dbReference type="Proteomes" id="UP000322873">
    <property type="component" value="Unassembled WGS sequence"/>
</dbReference>
<dbReference type="EMBL" id="VICG01000004">
    <property type="protein sequence ID" value="KAA8572788.1"/>
    <property type="molecule type" value="Genomic_DNA"/>
</dbReference>